<dbReference type="Gene3D" id="1.10.600.10">
    <property type="entry name" value="Farnesyl Diphosphate Synthase"/>
    <property type="match status" value="1"/>
</dbReference>
<dbReference type="SFLD" id="SFLDS00005">
    <property type="entry name" value="Isoprenoid_Synthase_Type_I"/>
    <property type="match status" value="1"/>
</dbReference>
<dbReference type="Pfam" id="PF00494">
    <property type="entry name" value="SQS_PSY"/>
    <property type="match status" value="1"/>
</dbReference>
<reference evidence="3" key="1">
    <citation type="submission" date="2017-02" db="EMBL/GenBank/DDBJ databases">
        <authorList>
            <person name="Varghese N."/>
            <person name="Submissions S."/>
        </authorList>
    </citation>
    <scope>NUCLEOTIDE SEQUENCE [LARGE SCALE GENOMIC DNA]</scope>
    <source>
        <strain evidence="3">ATCC 27094</strain>
    </source>
</reference>
<accession>A0A1T4NVP3</accession>
<name>A0A1T4NVP3_9HYPH</name>
<keyword evidence="3" id="KW-1185">Reference proteome</keyword>
<gene>
    <name evidence="2" type="ORF">SAMN02745126_02457</name>
</gene>
<dbReference type="CDD" id="cd00683">
    <property type="entry name" value="Trans_IPPS_HH"/>
    <property type="match status" value="1"/>
</dbReference>
<protein>
    <submittedName>
        <fullName evidence="2">Squalene synthase HpnC</fullName>
    </submittedName>
</protein>
<dbReference type="EMBL" id="FUWJ01000002">
    <property type="protein sequence ID" value="SJZ82808.1"/>
    <property type="molecule type" value="Genomic_DNA"/>
</dbReference>
<dbReference type="STRING" id="225324.SAMN02745126_02457"/>
<proteinExistence type="predicted"/>
<dbReference type="InterPro" id="IPR008949">
    <property type="entry name" value="Isoprenoid_synthase_dom_sf"/>
</dbReference>
<sequence>MERPGAGDHGGLVSRAADFASGKGHGDENFPVASRLVRAELRAPILAFYRFARAADDVADHATAGPEEKFEQLARLEAGLRGDAGGSPEGEALRRVLQVRNLTDQHALDLLEAFRRDVVKQRYADWAELMDYCRYSAAPVGRFVLDLHGESRTLWPMNDALCAALQVINHLQDCAKDYRALDRVYIPLDVLAAEGIGTEALADSQASRALRIVIAGLAHRTDALLDLSRPFAGRIADRRLALEVGVIQTLAESLCARLRRRDPLSQRVHHNAVEMAGLAAYGAAAVAIGRIGRMFGHGQAALPGNRG</sequence>
<dbReference type="InterPro" id="IPR033904">
    <property type="entry name" value="Trans_IPPS_HH"/>
</dbReference>
<dbReference type="Proteomes" id="UP000190092">
    <property type="component" value="Unassembled WGS sequence"/>
</dbReference>
<dbReference type="SUPFAM" id="SSF48576">
    <property type="entry name" value="Terpenoid synthases"/>
    <property type="match status" value="1"/>
</dbReference>
<dbReference type="InterPro" id="IPR017827">
    <property type="entry name" value="HSQ_synthase_HpnC"/>
</dbReference>
<evidence type="ECO:0000256" key="1">
    <source>
        <dbReference type="SAM" id="MobiDB-lite"/>
    </source>
</evidence>
<dbReference type="NCBIfam" id="TIGR03464">
    <property type="entry name" value="HpnC"/>
    <property type="match status" value="1"/>
</dbReference>
<dbReference type="GO" id="GO:0051996">
    <property type="term" value="F:squalene synthase [NAD(P)H] activity"/>
    <property type="evidence" value="ECO:0007669"/>
    <property type="project" value="InterPro"/>
</dbReference>
<dbReference type="InterPro" id="IPR002060">
    <property type="entry name" value="Squ/phyt_synthse"/>
</dbReference>
<dbReference type="SFLD" id="SFLDG01018">
    <property type="entry name" value="Squalene/Phytoene_Synthase_Lik"/>
    <property type="match status" value="1"/>
</dbReference>
<evidence type="ECO:0000313" key="2">
    <source>
        <dbReference type="EMBL" id="SJZ82808.1"/>
    </source>
</evidence>
<evidence type="ECO:0000313" key="3">
    <source>
        <dbReference type="Proteomes" id="UP000190092"/>
    </source>
</evidence>
<feature type="region of interest" description="Disordered" evidence="1">
    <location>
        <begin position="1"/>
        <end position="24"/>
    </location>
</feature>
<dbReference type="GO" id="GO:0004311">
    <property type="term" value="F:geranylgeranyl diphosphate synthase activity"/>
    <property type="evidence" value="ECO:0007669"/>
    <property type="project" value="InterPro"/>
</dbReference>
<dbReference type="AlphaFoldDB" id="A0A1T4NVP3"/>
<dbReference type="PANTHER" id="PTHR31480">
    <property type="entry name" value="BIFUNCTIONAL LYCOPENE CYCLASE/PHYTOENE SYNTHASE"/>
    <property type="match status" value="1"/>
</dbReference>
<organism evidence="2 3">
    <name type="scientific">Enhydrobacter aerosaccus</name>
    <dbReference type="NCBI Taxonomy" id="225324"/>
    <lineage>
        <taxon>Bacteria</taxon>
        <taxon>Pseudomonadati</taxon>
        <taxon>Pseudomonadota</taxon>
        <taxon>Alphaproteobacteria</taxon>
        <taxon>Hyphomicrobiales</taxon>
        <taxon>Enhydrobacter</taxon>
    </lineage>
</organism>
<dbReference type="GO" id="GO:0016114">
    <property type="term" value="P:terpenoid biosynthetic process"/>
    <property type="evidence" value="ECO:0007669"/>
    <property type="project" value="UniProtKB-ARBA"/>
</dbReference>